<dbReference type="PROSITE" id="PS00444">
    <property type="entry name" value="POLYPRENYL_SYNTHASE_2"/>
    <property type="match status" value="1"/>
</dbReference>
<dbReference type="GO" id="GO:0008299">
    <property type="term" value="P:isoprenoid biosynthetic process"/>
    <property type="evidence" value="ECO:0007669"/>
    <property type="project" value="InterPro"/>
</dbReference>
<dbReference type="CDD" id="cd00685">
    <property type="entry name" value="Trans_IPPS_HT"/>
    <property type="match status" value="1"/>
</dbReference>
<evidence type="ECO:0000256" key="5">
    <source>
        <dbReference type="ARBA" id="ARBA00022842"/>
    </source>
</evidence>
<dbReference type="InterPro" id="IPR033749">
    <property type="entry name" value="Polyprenyl_synt_CS"/>
</dbReference>
<comment type="similarity">
    <text evidence="2 6">Belongs to the FPP/GGPP synthase family.</text>
</comment>
<evidence type="ECO:0000256" key="1">
    <source>
        <dbReference type="ARBA" id="ARBA00001946"/>
    </source>
</evidence>
<sequence length="323" mass="35368">MTPATSLFTPVEADLQILADNLKQLVGNRHPILYAAAEHLFGAGGKRIRPAIVLLISRATMLQEDITPRHRRLAEITEMIHTASLVHDDVVDESDVRRGVPTVHSLFGNRIAVLAGDFLFAQSSWYLANLNNLDVVKLLSEVIMDLAAGEIQQGLNRFDADLSTETYLQKSYYKTASLIANSSKAAGLISETSLETAEHLYSYGRHLGLSFQIVDDILDFTSSTDTLGKPAGSDLKSGNLTAPALFALEEKPDLAALINREFAQEGDLEKALALIHDSRGIQRARELAAHHGKLATEHIGILEPSASREALMNLTDYVLSRLY</sequence>
<dbReference type="InterPro" id="IPR008949">
    <property type="entry name" value="Isoprenoid_synthase_dom_sf"/>
</dbReference>
<evidence type="ECO:0000256" key="6">
    <source>
        <dbReference type="RuleBase" id="RU004466"/>
    </source>
</evidence>
<dbReference type="AlphaFoldDB" id="A0A6H2C5J4"/>
<dbReference type="GO" id="GO:0046872">
    <property type="term" value="F:metal ion binding"/>
    <property type="evidence" value="ECO:0007669"/>
    <property type="project" value="UniProtKB-KW"/>
</dbReference>
<dbReference type="RefSeq" id="WP_015080667.1">
    <property type="nucleotide sequence ID" value="NZ_CP051206.1"/>
</dbReference>
<dbReference type="PANTHER" id="PTHR12001:SF69">
    <property type="entry name" value="ALL TRANS-POLYPRENYL-DIPHOSPHATE SYNTHASE PDSS1"/>
    <property type="match status" value="1"/>
</dbReference>
<reference evidence="7 8" key="1">
    <citation type="submission" date="2020-04" db="EMBL/GenBank/DDBJ databases">
        <title>Genome-Wide Identification of 5-Methylcytosine Sites in Bacterial Genomes By High-Throughput Sequencing of MspJI Restriction Fragments.</title>
        <authorList>
            <person name="Wu V."/>
        </authorList>
    </citation>
    <scope>NUCLEOTIDE SEQUENCE [LARGE SCALE GENOMIC DNA]</scope>
    <source>
        <strain evidence="7 8">CCAP 1403/13f</strain>
    </source>
</reference>
<dbReference type="Proteomes" id="UP000502433">
    <property type="component" value="Chromosome"/>
</dbReference>
<evidence type="ECO:0000256" key="2">
    <source>
        <dbReference type="ARBA" id="ARBA00006706"/>
    </source>
</evidence>
<evidence type="ECO:0000313" key="7">
    <source>
        <dbReference type="EMBL" id="QJB46570.1"/>
    </source>
</evidence>
<protein>
    <submittedName>
        <fullName evidence="7">Solanesyl diphosphate synthase</fullName>
    </submittedName>
</protein>
<dbReference type="SFLD" id="SFLDS00005">
    <property type="entry name" value="Isoprenoid_Synthase_Type_I"/>
    <property type="match status" value="1"/>
</dbReference>
<evidence type="ECO:0000313" key="8">
    <source>
        <dbReference type="Proteomes" id="UP000502433"/>
    </source>
</evidence>
<organism evidence="7 8">
    <name type="scientific">Dolichospermum flos-aquae CCAP 1403/13F</name>
    <dbReference type="NCBI Taxonomy" id="315271"/>
    <lineage>
        <taxon>Bacteria</taxon>
        <taxon>Bacillati</taxon>
        <taxon>Cyanobacteriota</taxon>
        <taxon>Cyanophyceae</taxon>
        <taxon>Nostocales</taxon>
        <taxon>Aphanizomenonaceae</taxon>
        <taxon>Dolichospermum</taxon>
    </lineage>
</organism>
<keyword evidence="5" id="KW-0460">Magnesium</keyword>
<dbReference type="NCBIfam" id="TIGR02749">
    <property type="entry name" value="prenyl_cyano"/>
    <property type="match status" value="1"/>
</dbReference>
<dbReference type="PROSITE" id="PS00723">
    <property type="entry name" value="POLYPRENYL_SYNTHASE_1"/>
    <property type="match status" value="1"/>
</dbReference>
<keyword evidence="3 6" id="KW-0808">Transferase</keyword>
<dbReference type="InterPro" id="IPR000092">
    <property type="entry name" value="Polyprenyl_synt"/>
</dbReference>
<dbReference type="EMBL" id="CP051206">
    <property type="protein sequence ID" value="QJB46570.1"/>
    <property type="molecule type" value="Genomic_DNA"/>
</dbReference>
<name>A0A6H2C5J4_DOLFA</name>
<evidence type="ECO:0000256" key="3">
    <source>
        <dbReference type="ARBA" id="ARBA00022679"/>
    </source>
</evidence>
<dbReference type="GO" id="GO:0004659">
    <property type="term" value="F:prenyltransferase activity"/>
    <property type="evidence" value="ECO:0007669"/>
    <property type="project" value="InterPro"/>
</dbReference>
<dbReference type="Pfam" id="PF00348">
    <property type="entry name" value="polyprenyl_synt"/>
    <property type="match status" value="1"/>
</dbReference>
<keyword evidence="4" id="KW-0479">Metal-binding</keyword>
<gene>
    <name evidence="7" type="primary">sds</name>
    <name evidence="7" type="ORF">HGD76_22675</name>
</gene>
<reference evidence="7 8" key="2">
    <citation type="submission" date="2020-04" db="EMBL/GenBank/DDBJ databases">
        <authorList>
            <person name="Fomenkov A."/>
            <person name="Anton B.P."/>
            <person name="Roberts R.J."/>
        </authorList>
    </citation>
    <scope>NUCLEOTIDE SEQUENCE [LARGE SCALE GENOMIC DNA]</scope>
    <source>
        <strain evidence="7 8">CCAP 1403/13f</strain>
    </source>
</reference>
<dbReference type="SUPFAM" id="SSF48576">
    <property type="entry name" value="Terpenoid synthases"/>
    <property type="match status" value="1"/>
</dbReference>
<proteinExistence type="inferred from homology"/>
<dbReference type="Gene3D" id="1.10.600.10">
    <property type="entry name" value="Farnesyl Diphosphate Synthase"/>
    <property type="match status" value="1"/>
</dbReference>
<comment type="cofactor">
    <cofactor evidence="1">
        <name>Mg(2+)</name>
        <dbReference type="ChEBI" id="CHEBI:18420"/>
    </cofactor>
</comment>
<evidence type="ECO:0000256" key="4">
    <source>
        <dbReference type="ARBA" id="ARBA00022723"/>
    </source>
</evidence>
<dbReference type="KEGG" id="dfs:HGD76_22675"/>
<dbReference type="PANTHER" id="PTHR12001">
    <property type="entry name" value="GERANYLGERANYL PYROPHOSPHATE SYNTHASE"/>
    <property type="match status" value="1"/>
</dbReference>
<accession>A0A6H2C5J4</accession>